<dbReference type="Pfam" id="PF04023">
    <property type="entry name" value="FeoA"/>
    <property type="match status" value="1"/>
</dbReference>
<dbReference type="STRING" id="1529.SAMN04487885_10282"/>
<evidence type="ECO:0000259" key="2">
    <source>
        <dbReference type="SMART" id="SM00899"/>
    </source>
</evidence>
<dbReference type="OrthoDB" id="9811076at2"/>
<keyword evidence="5" id="KW-1185">Reference proteome</keyword>
<dbReference type="PANTHER" id="PTHR42954">
    <property type="entry name" value="FE(2+) TRANSPORT PROTEIN A"/>
    <property type="match status" value="1"/>
</dbReference>
<dbReference type="RefSeq" id="WP_027637907.1">
    <property type="nucleotide sequence ID" value="NZ_BAAACD010000024.1"/>
</dbReference>
<evidence type="ECO:0000313" key="6">
    <source>
        <dbReference type="Proteomes" id="UP000246114"/>
    </source>
</evidence>
<dbReference type="EMBL" id="FOOE01000002">
    <property type="protein sequence ID" value="SFF54144.1"/>
    <property type="molecule type" value="Genomic_DNA"/>
</dbReference>
<reference evidence="4 5" key="1">
    <citation type="submission" date="2016-10" db="EMBL/GenBank/DDBJ databases">
        <authorList>
            <person name="de Groot N.N."/>
        </authorList>
    </citation>
    <scope>NUCLEOTIDE SEQUENCE [LARGE SCALE GENOMIC DNA]</scope>
    <source>
        <strain evidence="4 5">NLAE-zl-G419</strain>
    </source>
</reference>
<feature type="domain" description="Ferrous iron transporter FeoA-like" evidence="2">
    <location>
        <begin position="1"/>
        <end position="73"/>
    </location>
</feature>
<dbReference type="EMBL" id="QAMZ01000053">
    <property type="protein sequence ID" value="PWL51896.1"/>
    <property type="molecule type" value="Genomic_DNA"/>
</dbReference>
<dbReference type="InterPro" id="IPR008988">
    <property type="entry name" value="Transcriptional_repressor_C"/>
</dbReference>
<dbReference type="InterPro" id="IPR038157">
    <property type="entry name" value="FeoA_core_dom"/>
</dbReference>
<evidence type="ECO:0000256" key="1">
    <source>
        <dbReference type="ARBA" id="ARBA00023004"/>
    </source>
</evidence>
<name>A0A1I2JHT7_9CLOT</name>
<proteinExistence type="predicted"/>
<dbReference type="InterPro" id="IPR007167">
    <property type="entry name" value="Fe-transptr_FeoA-like"/>
</dbReference>
<evidence type="ECO:0000313" key="3">
    <source>
        <dbReference type="EMBL" id="PWL51896.1"/>
    </source>
</evidence>
<dbReference type="eggNOG" id="COG1918">
    <property type="taxonomic scope" value="Bacteria"/>
</dbReference>
<evidence type="ECO:0000313" key="4">
    <source>
        <dbReference type="EMBL" id="SFF54144.1"/>
    </source>
</evidence>
<dbReference type="SMART" id="SM00899">
    <property type="entry name" value="FeoA"/>
    <property type="match status" value="1"/>
</dbReference>
<dbReference type="GeneID" id="90544364"/>
<dbReference type="InterPro" id="IPR052713">
    <property type="entry name" value="FeoA"/>
</dbReference>
<gene>
    <name evidence="3" type="ORF">DBY38_13215</name>
    <name evidence="4" type="ORF">SAMN04487885_10282</name>
</gene>
<keyword evidence="1" id="KW-0408">Iron</keyword>
<dbReference type="Gene3D" id="2.30.30.90">
    <property type="match status" value="1"/>
</dbReference>
<organism evidence="4 5">
    <name type="scientific">Clostridium cadaveris</name>
    <dbReference type="NCBI Taxonomy" id="1529"/>
    <lineage>
        <taxon>Bacteria</taxon>
        <taxon>Bacillati</taxon>
        <taxon>Bacillota</taxon>
        <taxon>Clostridia</taxon>
        <taxon>Eubacteriales</taxon>
        <taxon>Clostridiaceae</taxon>
        <taxon>Clostridium</taxon>
    </lineage>
</organism>
<dbReference type="Proteomes" id="UP000182135">
    <property type="component" value="Unassembled WGS sequence"/>
</dbReference>
<dbReference type="AlphaFoldDB" id="A0A1I2JHT7"/>
<reference evidence="3 6" key="2">
    <citation type="submission" date="2018-03" db="EMBL/GenBank/DDBJ databases">
        <title>The uncultured portion of the human microbiome is neutrally assembled.</title>
        <authorList>
            <person name="Jeraldo P."/>
            <person name="Boardman L."/>
            <person name="White B.A."/>
            <person name="Nelson H."/>
            <person name="Goldenfeld N."/>
            <person name="Chia N."/>
        </authorList>
    </citation>
    <scope>NUCLEOTIDE SEQUENCE [LARGE SCALE GENOMIC DNA]</scope>
    <source>
        <strain evidence="3">CIM:MAG 903</strain>
    </source>
</reference>
<sequence length="86" mass="9551">MCINDLKYGDKVFVEDIVGSSKLNKRLLALGCIKGTEITFKGKAPLGDPILISIRGFDIALRKKDAKNILVSNVKEDIYAYNCFAR</sequence>
<dbReference type="SUPFAM" id="SSF50037">
    <property type="entry name" value="C-terminal domain of transcriptional repressors"/>
    <property type="match status" value="1"/>
</dbReference>
<protein>
    <submittedName>
        <fullName evidence="4">Ferrous iron transport protein A</fullName>
    </submittedName>
</protein>
<dbReference type="PANTHER" id="PTHR42954:SF2">
    <property type="entry name" value="FE(2+) TRANSPORT PROTEIN A"/>
    <property type="match status" value="1"/>
</dbReference>
<accession>A0A1I2JHT7</accession>
<evidence type="ECO:0000313" key="5">
    <source>
        <dbReference type="Proteomes" id="UP000182135"/>
    </source>
</evidence>
<dbReference type="GO" id="GO:0046914">
    <property type="term" value="F:transition metal ion binding"/>
    <property type="evidence" value="ECO:0007669"/>
    <property type="project" value="InterPro"/>
</dbReference>
<dbReference type="Proteomes" id="UP000246114">
    <property type="component" value="Unassembled WGS sequence"/>
</dbReference>